<evidence type="ECO:0000256" key="1">
    <source>
        <dbReference type="SAM" id="Phobius"/>
    </source>
</evidence>
<dbReference type="STRING" id="103827.A0A0N5CSL6"/>
<organism evidence="4">
    <name type="scientific">Thelazia callipaeda</name>
    <name type="common">Oriental eyeworm</name>
    <name type="synonym">Parasitic nematode</name>
    <dbReference type="NCBI Taxonomy" id="103827"/>
    <lineage>
        <taxon>Eukaryota</taxon>
        <taxon>Metazoa</taxon>
        <taxon>Ecdysozoa</taxon>
        <taxon>Nematoda</taxon>
        <taxon>Chromadorea</taxon>
        <taxon>Rhabditida</taxon>
        <taxon>Spirurina</taxon>
        <taxon>Spiruromorpha</taxon>
        <taxon>Thelazioidea</taxon>
        <taxon>Thelaziidae</taxon>
        <taxon>Thelazia</taxon>
    </lineage>
</organism>
<evidence type="ECO:0000313" key="2">
    <source>
        <dbReference type="EMBL" id="VDM99577.1"/>
    </source>
</evidence>
<dbReference type="EMBL" id="UYYF01001133">
    <property type="protein sequence ID" value="VDM99577.1"/>
    <property type="molecule type" value="Genomic_DNA"/>
</dbReference>
<reference evidence="4" key="1">
    <citation type="submission" date="2017-02" db="UniProtKB">
        <authorList>
            <consortium name="WormBaseParasite"/>
        </authorList>
    </citation>
    <scope>IDENTIFICATION</scope>
</reference>
<dbReference type="Proteomes" id="UP000276776">
    <property type="component" value="Unassembled WGS sequence"/>
</dbReference>
<dbReference type="OrthoDB" id="5863459at2759"/>
<evidence type="ECO:0000313" key="3">
    <source>
        <dbReference type="Proteomes" id="UP000276776"/>
    </source>
</evidence>
<keyword evidence="1" id="KW-0472">Membrane</keyword>
<keyword evidence="1" id="KW-0812">Transmembrane</keyword>
<feature type="transmembrane region" description="Helical" evidence="1">
    <location>
        <begin position="62"/>
        <end position="90"/>
    </location>
</feature>
<reference evidence="2 3" key="2">
    <citation type="submission" date="2018-11" db="EMBL/GenBank/DDBJ databases">
        <authorList>
            <consortium name="Pathogen Informatics"/>
        </authorList>
    </citation>
    <scope>NUCLEOTIDE SEQUENCE [LARGE SCALE GENOMIC DNA]</scope>
</reference>
<name>A0A0N5CSL6_THECL</name>
<evidence type="ECO:0000313" key="4">
    <source>
        <dbReference type="WBParaSite" id="TCLT_0000321901-mRNA-1"/>
    </source>
</evidence>
<proteinExistence type="predicted"/>
<keyword evidence="3" id="KW-1185">Reference proteome</keyword>
<protein>
    <submittedName>
        <fullName evidence="4">Anoctamin</fullName>
    </submittedName>
</protein>
<dbReference type="AlphaFoldDB" id="A0A0N5CSL6"/>
<dbReference type="WBParaSite" id="TCLT_0000321901-mRNA-1">
    <property type="protein sequence ID" value="TCLT_0000321901-mRNA-1"/>
    <property type="gene ID" value="TCLT_0000321901"/>
</dbReference>
<gene>
    <name evidence="2" type="ORF">TCLT_LOCUS3217</name>
</gene>
<sequence>MLETSLSKFLRGIILESVFADAVLDSDRRDKWIKYDMNDFKKQFRKIVTFGSWEWLLSFLRIIFFIIGSFVLAITICALCGFACMLSTVVRDDYYNRRLRRQREVELRNLAEQFQGIALVMPFEADFLHCCTFVFILGLLIRSFQGRPNQLNRNAENDINTAVEQLSIVSSVW</sequence>
<accession>A0A0N5CSL6</accession>
<keyword evidence="1" id="KW-1133">Transmembrane helix</keyword>